<evidence type="ECO:0000256" key="1">
    <source>
        <dbReference type="SAM" id="Phobius"/>
    </source>
</evidence>
<feature type="transmembrane region" description="Helical" evidence="1">
    <location>
        <begin position="174"/>
        <end position="201"/>
    </location>
</feature>
<feature type="transmembrane region" description="Helical" evidence="1">
    <location>
        <begin position="15"/>
        <end position="32"/>
    </location>
</feature>
<gene>
    <name evidence="2" type="ordered locus">KNP414_07489</name>
</gene>
<accession>F8F7H4</accession>
<dbReference type="PANTHER" id="PTHR35337">
    <property type="entry name" value="SLR1478 PROTEIN"/>
    <property type="match status" value="1"/>
</dbReference>
<keyword evidence="1" id="KW-1133">Transmembrane helix</keyword>
<dbReference type="Proteomes" id="UP000006620">
    <property type="component" value="Chromosome"/>
</dbReference>
<dbReference type="HOGENOM" id="CLU_099320_0_1_9"/>
<keyword evidence="1" id="KW-0812">Transmembrane</keyword>
<evidence type="ECO:0008006" key="4">
    <source>
        <dbReference type="Google" id="ProtNLM"/>
    </source>
</evidence>
<dbReference type="AlphaFoldDB" id="F8F7H4"/>
<dbReference type="KEGG" id="pms:KNP414_07489"/>
<keyword evidence="1" id="KW-0472">Membrane</keyword>
<dbReference type="InterPro" id="IPR002798">
    <property type="entry name" value="SpoIIM-like"/>
</dbReference>
<dbReference type="EMBL" id="CP002869">
    <property type="protein sequence ID" value="AEI45983.1"/>
    <property type="molecule type" value="Genomic_DNA"/>
</dbReference>
<dbReference type="RefSeq" id="WP_013921124.1">
    <property type="nucleotide sequence ID" value="NC_015690.1"/>
</dbReference>
<name>F8F7H4_PAEMK</name>
<evidence type="ECO:0000313" key="3">
    <source>
        <dbReference type="Proteomes" id="UP000006620"/>
    </source>
</evidence>
<protein>
    <recommendedName>
        <fullName evidence="4">Stage II sporulation protein M</fullName>
    </recommendedName>
</protein>
<reference evidence="2 3" key="2">
    <citation type="journal article" date="2013" name="Genome Announc.">
        <title>Genome Sequence of Growth-Improving Paenibacillus mucilaginosus Strain KNP414.</title>
        <authorList>
            <person name="Lu J.J."/>
            <person name="Wang J.F."/>
            <person name="Hu X.F."/>
        </authorList>
    </citation>
    <scope>NUCLEOTIDE SEQUENCE [LARGE SCALE GENOMIC DNA]</scope>
    <source>
        <strain evidence="2 3">KNP414</strain>
    </source>
</reference>
<evidence type="ECO:0000313" key="2">
    <source>
        <dbReference type="EMBL" id="AEI45983.1"/>
    </source>
</evidence>
<dbReference type="Pfam" id="PF01944">
    <property type="entry name" value="SpoIIM"/>
    <property type="match status" value="1"/>
</dbReference>
<reference evidence="3" key="1">
    <citation type="submission" date="2011-06" db="EMBL/GenBank/DDBJ databases">
        <title>Complete genome sequence of Paenibacillus mucilaginosus KNP414.</title>
        <authorList>
            <person name="Wang J."/>
            <person name="Hu S."/>
            <person name="Hu X."/>
            <person name="Zhang B."/>
            <person name="Dong D."/>
            <person name="Zhang S."/>
            <person name="Zhao K."/>
            <person name="Wu D."/>
        </authorList>
    </citation>
    <scope>NUCLEOTIDE SEQUENCE [LARGE SCALE GENOMIC DNA]</scope>
    <source>
        <strain evidence="3">KNP414</strain>
    </source>
</reference>
<dbReference type="PATRIC" id="fig|1036673.3.peg.6982"/>
<feature type="transmembrane region" description="Helical" evidence="1">
    <location>
        <begin position="131"/>
        <end position="154"/>
    </location>
</feature>
<proteinExistence type="predicted"/>
<sequence>MNWKLAWQQAKEMKHYFIASTLVMIVGIYMGAASSEQFDNMILGQLEALKNITDSIKDEPNQQWSIFWLIFWNNASKSLIIIALGAFLGLPPLFFLVVNGLLIGYISVLVVEKASWAVLIKTILPHGILELPAVIIACAYGLRLGILVLKWMVALPSPSRKGLVYGQFLSYFRTLPAVGLALVAVLFVAAVIESTLTFWLATGVKIS</sequence>
<dbReference type="PANTHER" id="PTHR35337:SF1">
    <property type="entry name" value="SLR1478 PROTEIN"/>
    <property type="match status" value="1"/>
</dbReference>
<feature type="transmembrane region" description="Helical" evidence="1">
    <location>
        <begin position="93"/>
        <end position="111"/>
    </location>
</feature>
<organism evidence="2 3">
    <name type="scientific">Paenibacillus mucilaginosus (strain KNP414)</name>
    <dbReference type="NCBI Taxonomy" id="1036673"/>
    <lineage>
        <taxon>Bacteria</taxon>
        <taxon>Bacillati</taxon>
        <taxon>Bacillota</taxon>
        <taxon>Bacilli</taxon>
        <taxon>Bacillales</taxon>
        <taxon>Paenibacillaceae</taxon>
        <taxon>Paenibacillus</taxon>
    </lineage>
</organism>